<organism evidence="6 7">
    <name type="scientific">Turnera subulata</name>
    <dbReference type="NCBI Taxonomy" id="218843"/>
    <lineage>
        <taxon>Eukaryota</taxon>
        <taxon>Viridiplantae</taxon>
        <taxon>Streptophyta</taxon>
        <taxon>Embryophyta</taxon>
        <taxon>Tracheophyta</taxon>
        <taxon>Spermatophyta</taxon>
        <taxon>Magnoliopsida</taxon>
        <taxon>eudicotyledons</taxon>
        <taxon>Gunneridae</taxon>
        <taxon>Pentapetalae</taxon>
        <taxon>rosids</taxon>
        <taxon>fabids</taxon>
        <taxon>Malpighiales</taxon>
        <taxon>Passifloraceae</taxon>
        <taxon>Turnera</taxon>
    </lineage>
</organism>
<gene>
    <name evidence="6" type="ORF">Tsubulata_002332</name>
</gene>
<sequence length="295" mass="32358">MGASRGSKSSREEMVGSTKIIKTKKKRPASEVDIARKKDVPDAAELFIANFFFDEQSVTLHGTGVCIVNREAVDGELVEYDLNEPTMGEKLESLNLQDDDKNKIHEEIESAPDAKPPSADSVNILLKQALHADDCSLLLDCLYNQDEKVIANSVTLLSPSDVLKLLHSLVSLIQSRGAILACVLPWLRCLLLQHATGIVAHESSLNALNSVYQLIEARVSTFQPALQLSSLMDILYAGIIDDSPEESERIVPVIYEDSDESDEEESEEAMDTDQNTGEEAFGGVGDFEDDDNMSD</sequence>
<keyword evidence="7" id="KW-1185">Reference proteome</keyword>
<comment type="subcellular location">
    <subcellularLocation>
        <location evidence="1">Nucleus</location>
    </subcellularLocation>
</comment>
<dbReference type="OrthoDB" id="30195at2759"/>
<feature type="compositionally biased region" description="Acidic residues" evidence="4">
    <location>
        <begin position="286"/>
        <end position="295"/>
    </location>
</feature>
<feature type="domain" description="Small-subunit processome Utp12" evidence="5">
    <location>
        <begin position="136"/>
        <end position="235"/>
    </location>
</feature>
<dbReference type="Pfam" id="PF04003">
    <property type="entry name" value="Utp12"/>
    <property type="match status" value="1"/>
</dbReference>
<accession>A0A9Q0JJ13</accession>
<name>A0A9Q0JJ13_9ROSI</name>
<dbReference type="InterPro" id="IPR007148">
    <property type="entry name" value="SSU_processome_Utp12"/>
</dbReference>
<dbReference type="GO" id="GO:0000462">
    <property type="term" value="P:maturation of SSU-rRNA from tricistronic rRNA transcript (SSU-rRNA, 5.8S rRNA, LSU-rRNA)"/>
    <property type="evidence" value="ECO:0007669"/>
    <property type="project" value="TreeGrafter"/>
</dbReference>
<dbReference type="AlphaFoldDB" id="A0A9Q0JJ13"/>
<evidence type="ECO:0000256" key="1">
    <source>
        <dbReference type="ARBA" id="ARBA00004123"/>
    </source>
</evidence>
<feature type="region of interest" description="Disordered" evidence="4">
    <location>
        <begin position="1"/>
        <end position="26"/>
    </location>
</feature>
<comment type="similarity">
    <text evidence="3">Belongs to the UTP5 family.</text>
</comment>
<comment type="caution">
    <text evidence="6">The sequence shown here is derived from an EMBL/GenBank/DDBJ whole genome shotgun (WGS) entry which is preliminary data.</text>
</comment>
<dbReference type="InterPro" id="IPR052414">
    <property type="entry name" value="U3_snoRNA-assoc_WDR"/>
</dbReference>
<evidence type="ECO:0000313" key="7">
    <source>
        <dbReference type="Proteomes" id="UP001141552"/>
    </source>
</evidence>
<proteinExistence type="inferred from homology"/>
<dbReference type="Proteomes" id="UP001141552">
    <property type="component" value="Unassembled WGS sequence"/>
</dbReference>
<evidence type="ECO:0000256" key="4">
    <source>
        <dbReference type="SAM" id="MobiDB-lite"/>
    </source>
</evidence>
<evidence type="ECO:0000256" key="2">
    <source>
        <dbReference type="ARBA" id="ARBA00023242"/>
    </source>
</evidence>
<evidence type="ECO:0000259" key="5">
    <source>
        <dbReference type="Pfam" id="PF04003"/>
    </source>
</evidence>
<keyword evidence="2" id="KW-0539">Nucleus</keyword>
<reference evidence="6" key="2">
    <citation type="journal article" date="2023" name="Plants (Basel)">
        <title>Annotation of the Turnera subulata (Passifloraceae) Draft Genome Reveals the S-Locus Evolved after the Divergence of Turneroideae from Passifloroideae in a Stepwise Manner.</title>
        <authorList>
            <person name="Henning P.M."/>
            <person name="Roalson E.H."/>
            <person name="Mir W."/>
            <person name="McCubbin A.G."/>
            <person name="Shore J.S."/>
        </authorList>
    </citation>
    <scope>NUCLEOTIDE SEQUENCE</scope>
    <source>
        <strain evidence="6">F60SS</strain>
    </source>
</reference>
<feature type="compositionally biased region" description="Acidic residues" evidence="4">
    <location>
        <begin position="256"/>
        <end position="271"/>
    </location>
</feature>
<protein>
    <recommendedName>
        <fullName evidence="5">Small-subunit processome Utp12 domain-containing protein</fullName>
    </recommendedName>
</protein>
<dbReference type="EMBL" id="JAKUCV010001966">
    <property type="protein sequence ID" value="KAJ4844381.1"/>
    <property type="molecule type" value="Genomic_DNA"/>
</dbReference>
<evidence type="ECO:0000256" key="3">
    <source>
        <dbReference type="ARBA" id="ARBA00038335"/>
    </source>
</evidence>
<dbReference type="PANTHER" id="PTHR44267">
    <property type="entry name" value="WD REPEAT-CONTAINING PROTEIN 43"/>
    <property type="match status" value="1"/>
</dbReference>
<dbReference type="PANTHER" id="PTHR44267:SF1">
    <property type="entry name" value="WD REPEAT-CONTAINING PROTEIN 43"/>
    <property type="match status" value="1"/>
</dbReference>
<feature type="region of interest" description="Disordered" evidence="4">
    <location>
        <begin position="255"/>
        <end position="295"/>
    </location>
</feature>
<reference evidence="6" key="1">
    <citation type="submission" date="2022-02" db="EMBL/GenBank/DDBJ databases">
        <authorList>
            <person name="Henning P.M."/>
            <person name="McCubbin A.G."/>
            <person name="Shore J.S."/>
        </authorList>
    </citation>
    <scope>NUCLEOTIDE SEQUENCE</scope>
    <source>
        <strain evidence="6">F60SS</strain>
        <tissue evidence="6">Leaves</tissue>
    </source>
</reference>
<dbReference type="GO" id="GO:0005730">
    <property type="term" value="C:nucleolus"/>
    <property type="evidence" value="ECO:0007669"/>
    <property type="project" value="TreeGrafter"/>
</dbReference>
<evidence type="ECO:0000313" key="6">
    <source>
        <dbReference type="EMBL" id="KAJ4844381.1"/>
    </source>
</evidence>